<evidence type="ECO:0000313" key="6">
    <source>
        <dbReference type="EnsemblMetazoa" id="CJA18325c.1"/>
    </source>
</evidence>
<reference evidence="7" key="1">
    <citation type="submission" date="2010-08" db="EMBL/GenBank/DDBJ databases">
        <authorList>
            <consortium name="Caenorhabditis japonica Sequencing Consortium"/>
            <person name="Wilson R.K."/>
        </authorList>
    </citation>
    <scope>NUCLEOTIDE SEQUENCE [LARGE SCALE GENOMIC DNA]</scope>
    <source>
        <strain evidence="7">DF5081</strain>
    </source>
</reference>
<comment type="subcellular location">
    <subcellularLocation>
        <location evidence="1">Membrane</location>
    </subcellularLocation>
</comment>
<accession>A0A8R1I3P0</accession>
<evidence type="ECO:0000256" key="4">
    <source>
        <dbReference type="ARBA" id="ARBA00022989"/>
    </source>
</evidence>
<keyword evidence="3" id="KW-0812">Transmembrane</keyword>
<dbReference type="GO" id="GO:0005886">
    <property type="term" value="C:plasma membrane"/>
    <property type="evidence" value="ECO:0007669"/>
    <property type="project" value="TreeGrafter"/>
</dbReference>
<keyword evidence="4" id="KW-1133">Transmembrane helix</keyword>
<evidence type="ECO:0000313" key="7">
    <source>
        <dbReference type="Proteomes" id="UP000005237"/>
    </source>
</evidence>
<dbReference type="Proteomes" id="UP000005237">
    <property type="component" value="Unassembled WGS sequence"/>
</dbReference>
<dbReference type="Pfam" id="PF03381">
    <property type="entry name" value="CDC50"/>
    <property type="match status" value="1"/>
</dbReference>
<keyword evidence="7" id="KW-1185">Reference proteome</keyword>
<proteinExistence type="inferred from homology"/>
<evidence type="ECO:0000256" key="3">
    <source>
        <dbReference type="ARBA" id="ARBA00022692"/>
    </source>
</evidence>
<dbReference type="GO" id="GO:0005783">
    <property type="term" value="C:endoplasmic reticulum"/>
    <property type="evidence" value="ECO:0007669"/>
    <property type="project" value="TreeGrafter"/>
</dbReference>
<dbReference type="InterPro" id="IPR005045">
    <property type="entry name" value="CDC50/LEM3_fam"/>
</dbReference>
<evidence type="ECO:0000256" key="5">
    <source>
        <dbReference type="ARBA" id="ARBA00023136"/>
    </source>
</evidence>
<dbReference type="EnsemblMetazoa" id="CJA18325c.1">
    <property type="protein sequence ID" value="CJA18325c.1"/>
    <property type="gene ID" value="WBGene00137529"/>
</dbReference>
<name>A0A8R1I3P0_CAEJA</name>
<dbReference type="PANTHER" id="PTHR10926">
    <property type="entry name" value="CELL CYCLE CONTROL PROTEIN 50"/>
    <property type="match status" value="1"/>
</dbReference>
<sequence length="210" mass="24371">MPLPVYFYYELRNTFLVHRSLNSAFCNPQIFGRLGTYPPENACDKWKLSKYSCENPTKLSPFSLQPYCAKGQKYYAPTGGAAAIMFNDSFLLSKNGKSLFWKEEGVISKRLQQQVLEPYEKTDNLCDTDMYRNTVKPIGWKRHICEMGGYRNITLLKWLESTTNKNFKKFYRILDEKKHPRGLMPGTGPPILKTPSTEWKNFSGYFTRLG</sequence>
<comment type="similarity">
    <text evidence="2">Belongs to the CDC50/LEM3 family.</text>
</comment>
<dbReference type="AlphaFoldDB" id="A0A8R1I3P0"/>
<evidence type="ECO:0000256" key="1">
    <source>
        <dbReference type="ARBA" id="ARBA00004370"/>
    </source>
</evidence>
<keyword evidence="5" id="KW-0472">Membrane</keyword>
<dbReference type="PANTHER" id="PTHR10926:SF21">
    <property type="entry name" value="PROTEIN CBG16211"/>
    <property type="match status" value="1"/>
</dbReference>
<protein>
    <submittedName>
        <fullName evidence="6">Uncharacterized protein</fullName>
    </submittedName>
</protein>
<reference evidence="6" key="2">
    <citation type="submission" date="2022-06" db="UniProtKB">
        <authorList>
            <consortium name="EnsemblMetazoa"/>
        </authorList>
    </citation>
    <scope>IDENTIFICATION</scope>
    <source>
        <strain evidence="6">DF5081</strain>
    </source>
</reference>
<organism evidence="6 7">
    <name type="scientific">Caenorhabditis japonica</name>
    <dbReference type="NCBI Taxonomy" id="281687"/>
    <lineage>
        <taxon>Eukaryota</taxon>
        <taxon>Metazoa</taxon>
        <taxon>Ecdysozoa</taxon>
        <taxon>Nematoda</taxon>
        <taxon>Chromadorea</taxon>
        <taxon>Rhabditida</taxon>
        <taxon>Rhabditina</taxon>
        <taxon>Rhabditomorpha</taxon>
        <taxon>Rhabditoidea</taxon>
        <taxon>Rhabditidae</taxon>
        <taxon>Peloderinae</taxon>
        <taxon>Caenorhabditis</taxon>
    </lineage>
</organism>
<evidence type="ECO:0000256" key="2">
    <source>
        <dbReference type="ARBA" id="ARBA00009457"/>
    </source>
</evidence>
<dbReference type="GO" id="GO:0005794">
    <property type="term" value="C:Golgi apparatus"/>
    <property type="evidence" value="ECO:0007669"/>
    <property type="project" value="TreeGrafter"/>
</dbReference>